<gene>
    <name evidence="2" type="ORF">MNBD_GAMMA20-1854</name>
</gene>
<dbReference type="AlphaFoldDB" id="A0A3B1B7M6"/>
<dbReference type="InterPro" id="IPR042047">
    <property type="entry name" value="SleB_dom1"/>
</dbReference>
<reference evidence="2" key="1">
    <citation type="submission" date="2018-06" db="EMBL/GenBank/DDBJ databases">
        <authorList>
            <person name="Zhirakovskaya E."/>
        </authorList>
    </citation>
    <scope>NUCLEOTIDE SEQUENCE</scope>
</reference>
<dbReference type="InterPro" id="IPR011105">
    <property type="entry name" value="Cell_wall_hydrolase_SleB"/>
</dbReference>
<dbReference type="EMBL" id="UOFU01000262">
    <property type="protein sequence ID" value="VAX02315.1"/>
    <property type="molecule type" value="Genomic_DNA"/>
</dbReference>
<accession>A0A3B1B7M6</accession>
<evidence type="ECO:0000259" key="1">
    <source>
        <dbReference type="Pfam" id="PF07486"/>
    </source>
</evidence>
<protein>
    <recommendedName>
        <fullName evidence="1">Cell wall hydrolase SleB domain-containing protein</fullName>
    </recommendedName>
</protein>
<proteinExistence type="predicted"/>
<feature type="domain" description="Cell wall hydrolase SleB" evidence="1">
    <location>
        <begin position="43"/>
        <end position="155"/>
    </location>
</feature>
<dbReference type="Gene3D" id="6.20.240.60">
    <property type="match status" value="1"/>
</dbReference>
<organism evidence="2">
    <name type="scientific">hydrothermal vent metagenome</name>
    <dbReference type="NCBI Taxonomy" id="652676"/>
    <lineage>
        <taxon>unclassified sequences</taxon>
        <taxon>metagenomes</taxon>
        <taxon>ecological metagenomes</taxon>
    </lineage>
</organism>
<dbReference type="GO" id="GO:0016787">
    <property type="term" value="F:hydrolase activity"/>
    <property type="evidence" value="ECO:0007669"/>
    <property type="project" value="InterPro"/>
</dbReference>
<name>A0A3B1B7M6_9ZZZZ</name>
<dbReference type="Pfam" id="PF07486">
    <property type="entry name" value="Hydrolase_2"/>
    <property type="match status" value="1"/>
</dbReference>
<sequence>MRIFLLLLLTFGAERALAETALSPEEAKELRCLALNIYFEARSEPINGQLAVAFVTINRVEDRRYPKTLCGVVWQKRQFSWTHDGKSDRPQEQRAWKQAQMVARFIFTKYLALPEKVRRIMDRTNGALHYYAPKLADPYWAKAKVVTFAIGGHVFLVERS</sequence>
<evidence type="ECO:0000313" key="2">
    <source>
        <dbReference type="EMBL" id="VAX02315.1"/>
    </source>
</evidence>
<dbReference type="Gene3D" id="1.10.10.2520">
    <property type="entry name" value="Cell wall hydrolase SleB, domain 1"/>
    <property type="match status" value="1"/>
</dbReference>